<sequence length="1097" mass="113403">MNKIFKTIYNKTLNAWVVVSECTKSHSKKTKSSKVAMVAMLSLSLGGVALADDTAPKVDVYHLAKDLVQDDNGNIIGSQSQVSGGYLNFALINGSVVGYEGDINPEGNVSIGAQSFVKGGTDSFAIGSHAQVHNGPGTDGFGNYAIGAGAQVAALKKDGNPQSSIAIGSFAKVYGRESQSIGYEAQVYGNKSVAIGHGADVQADMAYAFGFQSHAFGKFSMSFGATSIAKKEQSIVLGVGSEASDTGSMVIGNFAYARGPYSSAFGTNAQANTGRSVAVGTLNYAGLYSKSGDIKEAIRNMPNFNLFGPDDDSVANEKFNNFVNKVVEANSNQPLGHSSAIGVENVAVYKTDVAMGFRNYAVGFKSVAIGRDNIAKGQNSIAFGQSSFAFDNVTIANGINTVAKTENAVASGIDSVAIGSNSVAYGTKNVVMNNDSASIGNKNVVNAISGVAVGSGNRVGFKDNETINQIFPNDKWKNDPDGIEAMESNAENLSAFGVDNTVYSTTKNGQSTAVGSSNIVLSDLSIASGHGNKLNGIDNIDGEPVQKENEPKFMVAYGANNFIANNSSTAIGHNNELAGTNTLAFGANNKVINGEYSVLIGNDNKVTAANTVGIGRNINATLENSVYLGADSASGGYQAVTVPTDGKWAGVPVASTPAANGTRQATPSFGIVTVGSAGHERQIQHVAAGRISETSTDAVNGSQLNYFAKKIEQLSTGGSGATAPEYEFKAGTGIKVDKKEEGGKITITISKSETSTPTPTPVADLKAGANKPLDEGGANPVDGVKELNIVGHADNKDKPTTDFDGGKNIQTTVAKDATSGKTTVQVALKKNLEVNSVTLDSDGSKPTKLAVNKKGTPALGKADKKSRLAVKAKDGESEDIATMNDGLSFKGDSGTINKSLNKTLKITGGQKDASKLAKDSNVGVLVEGEGENQVLAVRLSKNLTGLESAEFGDKVTVNAKGLNIKDGPSVTQDGIDAGDMRITNIAPGMEDTDAVNVGQMNNKISKTRKELRNQIEERYGDSAAGIASAMAVATLPQPYKPGQNIMSVAGSSHEGHTAMAVGISRISKSGKWVLKGNVSGNGRGQVSAGVGAGFTWE</sequence>
<dbReference type="Proteomes" id="UP000007472">
    <property type="component" value="Chromosome"/>
</dbReference>
<feature type="domain" description="Trimeric autotransporter adhesin YadA-like stalk" evidence="13">
    <location>
        <begin position="682"/>
        <end position="722"/>
    </location>
</feature>
<dbReference type="Gene3D" id="1.20.5.170">
    <property type="match status" value="1"/>
</dbReference>
<dbReference type="InterPro" id="IPR005594">
    <property type="entry name" value="YadA_C"/>
</dbReference>
<dbReference type="Pfam" id="PF13018">
    <property type="entry name" value="ESPR"/>
    <property type="match status" value="1"/>
</dbReference>
<evidence type="ECO:0000256" key="4">
    <source>
        <dbReference type="ARBA" id="ARBA00022448"/>
    </source>
</evidence>
<dbReference type="InterPro" id="IPR024973">
    <property type="entry name" value="ESPR"/>
</dbReference>
<dbReference type="Gene3D" id="2.150.10.10">
    <property type="entry name" value="Serralysin-like metalloprotease, C-terminal"/>
    <property type="match status" value="3"/>
</dbReference>
<gene>
    <name evidence="15" type="ordered locus">TEQUI_0560</name>
</gene>
<keyword evidence="8" id="KW-0653">Protein transport</keyword>
<feature type="domain" description="ESPR" evidence="14">
    <location>
        <begin position="1"/>
        <end position="49"/>
    </location>
</feature>
<evidence type="ECO:0000259" key="12">
    <source>
        <dbReference type="Pfam" id="PF05658"/>
    </source>
</evidence>
<dbReference type="KEGG" id="teq:TEQUI_0560"/>
<dbReference type="Gene3D" id="2.20.70.140">
    <property type="match status" value="1"/>
</dbReference>
<feature type="domain" description="Trimeric autotransporter adhesin YadA-like stalk" evidence="13">
    <location>
        <begin position="981"/>
        <end position="1014"/>
    </location>
</feature>
<keyword evidence="7" id="KW-0732">Signal</keyword>
<evidence type="ECO:0000256" key="9">
    <source>
        <dbReference type="ARBA" id="ARBA00023136"/>
    </source>
</evidence>
<evidence type="ECO:0000256" key="6">
    <source>
        <dbReference type="ARBA" id="ARBA00022692"/>
    </source>
</evidence>
<feature type="domain" description="Trimeric autotransporter adhesin YadA-like head" evidence="12">
    <location>
        <begin position="229"/>
        <end position="255"/>
    </location>
</feature>
<keyword evidence="4" id="KW-0813">Transport</keyword>
<dbReference type="InterPro" id="IPR008635">
    <property type="entry name" value="Coiled_stalk_dom"/>
</dbReference>
<evidence type="ECO:0000259" key="14">
    <source>
        <dbReference type="Pfam" id="PF13018"/>
    </source>
</evidence>
<reference evidence="15 16" key="1">
    <citation type="journal article" date="2011" name="J. Bacteriol.">
        <title>Genome sequence of Taylorella equigenitalis MCE9, the causative agent of contagious equine metritis.</title>
        <authorList>
            <person name="Hebert L."/>
            <person name="Moumen B."/>
            <person name="Duquesne F."/>
            <person name="Breuil M.F."/>
            <person name="Laugier C."/>
            <person name="Batto J.M."/>
            <person name="Renault P."/>
            <person name="Petry S."/>
        </authorList>
    </citation>
    <scope>NUCLEOTIDE SEQUENCE [LARGE SCALE GENOMIC DNA]</scope>
    <source>
        <strain evidence="15 16">MCE9</strain>
    </source>
</reference>
<dbReference type="GO" id="GO:0015031">
    <property type="term" value="P:protein transport"/>
    <property type="evidence" value="ECO:0007669"/>
    <property type="project" value="UniProtKB-KW"/>
</dbReference>
<dbReference type="InterPro" id="IPR008640">
    <property type="entry name" value="Adhesin_Head_dom"/>
</dbReference>
<dbReference type="Pfam" id="PF05658">
    <property type="entry name" value="YadA_head"/>
    <property type="match status" value="5"/>
</dbReference>
<evidence type="ECO:0000256" key="7">
    <source>
        <dbReference type="ARBA" id="ARBA00022729"/>
    </source>
</evidence>
<comment type="similarity">
    <text evidence="3">Belongs to the autotransporter-2 (AT-2) (TC 1.B.40) family.</text>
</comment>
<keyword evidence="10" id="KW-0998">Cell outer membrane</keyword>
<dbReference type="InterPro" id="IPR045584">
    <property type="entry name" value="Pilin-like"/>
</dbReference>
<dbReference type="CDD" id="cd12820">
    <property type="entry name" value="LbR_YadA-like"/>
    <property type="match status" value="3"/>
</dbReference>
<dbReference type="Pfam" id="PF03895">
    <property type="entry name" value="YadA_anchor"/>
    <property type="match status" value="1"/>
</dbReference>
<accession>A0A654KGD8</accession>
<evidence type="ECO:0000313" key="16">
    <source>
        <dbReference type="Proteomes" id="UP000007472"/>
    </source>
</evidence>
<evidence type="ECO:0000256" key="10">
    <source>
        <dbReference type="ARBA" id="ARBA00023237"/>
    </source>
</evidence>
<dbReference type="Pfam" id="PF05662">
    <property type="entry name" value="YadA_stalk"/>
    <property type="match status" value="2"/>
</dbReference>
<comment type="subcellular location">
    <subcellularLocation>
        <location evidence="2">Cell outer membrane</location>
    </subcellularLocation>
    <subcellularLocation>
        <location evidence="1">Cell surface</location>
    </subcellularLocation>
</comment>
<dbReference type="InterPro" id="IPR011049">
    <property type="entry name" value="Serralysin-like_metalloprot_C"/>
</dbReference>
<evidence type="ECO:0000259" key="11">
    <source>
        <dbReference type="Pfam" id="PF03895"/>
    </source>
</evidence>
<dbReference type="SUPFAM" id="SSF101967">
    <property type="entry name" value="Adhesin YadA, collagen-binding domain"/>
    <property type="match status" value="5"/>
</dbReference>
<feature type="domain" description="Trimeric autotransporter adhesin YadA-like C-terminal membrane anchor" evidence="11">
    <location>
        <begin position="1036"/>
        <end position="1096"/>
    </location>
</feature>
<evidence type="ECO:0000256" key="5">
    <source>
        <dbReference type="ARBA" id="ARBA00022452"/>
    </source>
</evidence>
<keyword evidence="9" id="KW-0472">Membrane</keyword>
<dbReference type="Gene3D" id="3.30.1300.30">
    <property type="entry name" value="GSPII I/J protein-like"/>
    <property type="match status" value="1"/>
</dbReference>
<feature type="domain" description="Trimeric autotransporter adhesin YadA-like head" evidence="12">
    <location>
        <begin position="410"/>
        <end position="427"/>
    </location>
</feature>
<name>A0A654KGD8_TAYEM</name>
<feature type="domain" description="Trimeric autotransporter adhesin YadA-like head" evidence="12">
    <location>
        <begin position="257"/>
        <end position="281"/>
    </location>
</feature>
<keyword evidence="5" id="KW-1134">Transmembrane beta strand</keyword>
<evidence type="ECO:0000313" key="15">
    <source>
        <dbReference type="EMBL" id="ADU91502.1"/>
    </source>
</evidence>
<proteinExistence type="inferred from homology"/>
<evidence type="ECO:0000256" key="3">
    <source>
        <dbReference type="ARBA" id="ARBA00005848"/>
    </source>
</evidence>
<evidence type="ECO:0000259" key="13">
    <source>
        <dbReference type="Pfam" id="PF05662"/>
    </source>
</evidence>
<evidence type="ECO:0000256" key="8">
    <source>
        <dbReference type="ARBA" id="ARBA00022927"/>
    </source>
</evidence>
<dbReference type="SUPFAM" id="SSF54523">
    <property type="entry name" value="Pili subunits"/>
    <property type="match status" value="1"/>
</dbReference>
<dbReference type="EMBL" id="CP002456">
    <property type="protein sequence ID" value="ADU91502.1"/>
    <property type="molecule type" value="Genomic_DNA"/>
</dbReference>
<feature type="domain" description="Trimeric autotransporter adhesin YadA-like head" evidence="12">
    <location>
        <begin position="181"/>
        <end position="199"/>
    </location>
</feature>
<keyword evidence="6" id="KW-0812">Transmembrane</keyword>
<evidence type="ECO:0000256" key="1">
    <source>
        <dbReference type="ARBA" id="ARBA00004241"/>
    </source>
</evidence>
<evidence type="ECO:0000256" key="2">
    <source>
        <dbReference type="ARBA" id="ARBA00004442"/>
    </source>
</evidence>
<dbReference type="GO" id="GO:0009986">
    <property type="term" value="C:cell surface"/>
    <property type="evidence" value="ECO:0007669"/>
    <property type="project" value="UniProtKB-SubCell"/>
</dbReference>
<dbReference type="AlphaFoldDB" id="A0A654KGD8"/>
<dbReference type="GO" id="GO:0009279">
    <property type="term" value="C:cell outer membrane"/>
    <property type="evidence" value="ECO:0007669"/>
    <property type="project" value="UniProtKB-SubCell"/>
</dbReference>
<protein>
    <submittedName>
        <fullName evidence="15">Uncharacterized protein</fullName>
    </submittedName>
</protein>
<organism evidence="15 16">
    <name type="scientific">Taylorella equigenitalis (strain MCE9)</name>
    <dbReference type="NCBI Taxonomy" id="937774"/>
    <lineage>
        <taxon>Bacteria</taxon>
        <taxon>Pseudomonadati</taxon>
        <taxon>Pseudomonadota</taxon>
        <taxon>Betaproteobacteria</taxon>
        <taxon>Burkholderiales</taxon>
        <taxon>Alcaligenaceae</taxon>
        <taxon>Taylorella</taxon>
    </lineage>
</organism>
<feature type="domain" description="Trimeric autotransporter adhesin YadA-like head" evidence="12">
    <location>
        <begin position="361"/>
        <end position="387"/>
    </location>
</feature>